<proteinExistence type="predicted"/>
<evidence type="ECO:0000313" key="1">
    <source>
        <dbReference type="EMBL" id="KAG0143534.1"/>
    </source>
</evidence>
<sequence length="249" mass="28984">MKRFRKGRSSPYETLHLVTFTKCTTQLGLNPQRPKSPTVASRTHERQGSTVFHSLTNAVSEEYRVKRHKLLHKFVTLRSDWHLAYAKYEEDVLKILDTLPNFYSRTVQIVLAEIIWDISNTRRQLTLEFGGYGADINRYLIRDKLPRLFSNLAEQTKMYLSWITHKIQKDGMDPSQGGFFAIKQLLEVEMNDKMYSHLIKPVLPDLARLSTALPPAAFVELSRFRPEQTPPSHLGFLTRERLRKEISEP</sequence>
<comment type="caution">
    <text evidence="1">The sequence shown here is derived from an EMBL/GenBank/DDBJ whole genome shotgun (WGS) entry which is preliminary data.</text>
</comment>
<protein>
    <submittedName>
        <fullName evidence="1">Uncharacterized protein</fullName>
    </submittedName>
</protein>
<dbReference type="AlphaFoldDB" id="A0A9P6NCE0"/>
<evidence type="ECO:0000313" key="2">
    <source>
        <dbReference type="Proteomes" id="UP000886653"/>
    </source>
</evidence>
<feature type="non-terminal residue" evidence="1">
    <location>
        <position position="249"/>
    </location>
</feature>
<name>A0A9P6NCE0_9BASI</name>
<dbReference type="Proteomes" id="UP000886653">
    <property type="component" value="Unassembled WGS sequence"/>
</dbReference>
<accession>A0A9P6NCE0</accession>
<dbReference type="EMBL" id="MU167316">
    <property type="protein sequence ID" value="KAG0143534.1"/>
    <property type="molecule type" value="Genomic_DNA"/>
</dbReference>
<gene>
    <name evidence="1" type="ORF">CROQUDRAFT_96126</name>
</gene>
<keyword evidence="2" id="KW-1185">Reference proteome</keyword>
<reference evidence="1" key="1">
    <citation type="submission" date="2013-11" db="EMBL/GenBank/DDBJ databases">
        <title>Genome sequence of the fusiform rust pathogen reveals effectors for host alternation and coevolution with pine.</title>
        <authorList>
            <consortium name="DOE Joint Genome Institute"/>
            <person name="Smith K."/>
            <person name="Pendleton A."/>
            <person name="Kubisiak T."/>
            <person name="Anderson C."/>
            <person name="Salamov A."/>
            <person name="Aerts A."/>
            <person name="Riley R."/>
            <person name="Clum A."/>
            <person name="Lindquist E."/>
            <person name="Ence D."/>
            <person name="Campbell M."/>
            <person name="Kronenberg Z."/>
            <person name="Feau N."/>
            <person name="Dhillon B."/>
            <person name="Hamelin R."/>
            <person name="Burleigh J."/>
            <person name="Smith J."/>
            <person name="Yandell M."/>
            <person name="Nelson C."/>
            <person name="Grigoriev I."/>
            <person name="Davis J."/>
        </authorList>
    </citation>
    <scope>NUCLEOTIDE SEQUENCE</scope>
    <source>
        <strain evidence="1">G11</strain>
    </source>
</reference>
<organism evidence="1 2">
    <name type="scientific">Cronartium quercuum f. sp. fusiforme G11</name>
    <dbReference type="NCBI Taxonomy" id="708437"/>
    <lineage>
        <taxon>Eukaryota</taxon>
        <taxon>Fungi</taxon>
        <taxon>Dikarya</taxon>
        <taxon>Basidiomycota</taxon>
        <taxon>Pucciniomycotina</taxon>
        <taxon>Pucciniomycetes</taxon>
        <taxon>Pucciniales</taxon>
        <taxon>Coleosporiaceae</taxon>
        <taxon>Cronartium</taxon>
    </lineage>
</organism>